<dbReference type="Proteomes" id="UP000616779">
    <property type="component" value="Unassembled WGS sequence"/>
</dbReference>
<keyword evidence="4" id="KW-1185">Reference proteome</keyword>
<accession>A0ABX1Y6V0</accession>
<feature type="compositionally biased region" description="Polar residues" evidence="1">
    <location>
        <begin position="14"/>
        <end position="31"/>
    </location>
</feature>
<feature type="compositionally biased region" description="Polar residues" evidence="1">
    <location>
        <begin position="69"/>
        <end position="79"/>
    </location>
</feature>
<feature type="compositionally biased region" description="Low complexity" evidence="1">
    <location>
        <begin position="187"/>
        <end position="201"/>
    </location>
</feature>
<evidence type="ECO:0000313" key="3">
    <source>
        <dbReference type="EMBL" id="NOU76647.1"/>
    </source>
</evidence>
<gene>
    <name evidence="3" type="ORF">GC098_35705</name>
</gene>
<organism evidence="3 4">
    <name type="scientific">Paenibacillus phytorum</name>
    <dbReference type="NCBI Taxonomy" id="2654977"/>
    <lineage>
        <taxon>Bacteria</taxon>
        <taxon>Bacillati</taxon>
        <taxon>Bacillota</taxon>
        <taxon>Bacilli</taxon>
        <taxon>Bacillales</taxon>
        <taxon>Paenibacillaceae</taxon>
        <taxon>Paenibacillus</taxon>
    </lineage>
</organism>
<name>A0ABX1Y6V0_9BACL</name>
<reference evidence="3 4" key="1">
    <citation type="submission" date="2019-10" db="EMBL/GenBank/DDBJ databases">
        <title>Description of Paenibacillus terrestris sp. nov.</title>
        <authorList>
            <person name="Carlier A."/>
            <person name="Qi S."/>
        </authorList>
    </citation>
    <scope>NUCLEOTIDE SEQUENCE [LARGE SCALE GENOMIC DNA]</scope>
    <source>
        <strain evidence="3 4">LMG 31458</strain>
    </source>
</reference>
<feature type="region of interest" description="Disordered" evidence="1">
    <location>
        <begin position="183"/>
        <end position="205"/>
    </location>
</feature>
<feature type="domain" description="eCIS core" evidence="2">
    <location>
        <begin position="79"/>
        <end position="144"/>
    </location>
</feature>
<evidence type="ECO:0000259" key="2">
    <source>
        <dbReference type="Pfam" id="PF13699"/>
    </source>
</evidence>
<dbReference type="Pfam" id="PF13699">
    <property type="entry name" value="eCIS_core"/>
    <property type="match status" value="1"/>
</dbReference>
<feature type="region of interest" description="Disordered" evidence="1">
    <location>
        <begin position="62"/>
        <end position="83"/>
    </location>
</feature>
<evidence type="ECO:0000256" key="1">
    <source>
        <dbReference type="SAM" id="MobiDB-lite"/>
    </source>
</evidence>
<proteinExistence type="predicted"/>
<evidence type="ECO:0000313" key="4">
    <source>
        <dbReference type="Proteomes" id="UP000616779"/>
    </source>
</evidence>
<protein>
    <submittedName>
        <fullName evidence="3">DUF4157 domain-containing protein</fullName>
    </submittedName>
</protein>
<comment type="caution">
    <text evidence="3">The sequence shown here is derived from an EMBL/GenBank/DDBJ whole genome shotgun (WGS) entry which is preliminary data.</text>
</comment>
<dbReference type="EMBL" id="WHOA01000243">
    <property type="protein sequence ID" value="NOU76647.1"/>
    <property type="molecule type" value="Genomic_DNA"/>
</dbReference>
<dbReference type="InterPro" id="IPR025295">
    <property type="entry name" value="eCIS_core_dom"/>
</dbReference>
<feature type="region of interest" description="Disordered" evidence="1">
    <location>
        <begin position="13"/>
        <end position="34"/>
    </location>
</feature>
<sequence length="597" mass="66801">MIKECFLMHDHPSKVTNNSIHNTDQGKSSHNPAGPKTLSYMMQLQKTIGNRAVAQMMQMRDPLQKKETPPSTGSNQTGMPANLKSGIENLAGLSMDDVKVHYNSSKPSELNALAYAQGSDIHIGPGHEKHLPHEAWHVVQQKQGRVQPSRQFKGTDVNDNPDLEQEADEIGALAELNRNEIPEAGETPSAATPLTPPTSSSNGTAQLFADKHNEDRLKDARTASGVQKMQLDHSVSQDTMKKLDTNIQKLKLAMTPAKNLFTQTKEAYDRFMVQSGDMDEAATHAGNLRTMLLNLRNNITPGFQETTGNPGSGFDPQIEMDGENSVQNELSAHLLKLDTNARKLERLPIPYQHEVVRIESYNKKLDDEIANTLDAITESLAAIKDGDKPKYDPDIWYRNGEGASDKYVKRVGAEWKDAKPDNLGEEEGQYPTLAETDFEWEFKLPNFKISDKNTELNDENQIEGEDTYEEDMDVYVSVKIPVKCWEHIYDRHYIPTFKGDVQAINTFWKEDPLTAISAELLEPEINLLLDRKINLRNMINNENITENVNEFVNQLFFQGSIGATYSYGAFTVDAVLKSIAPQDSNLGYGIEPNVLNS</sequence>